<dbReference type="PANTHER" id="PTHR44846">
    <property type="entry name" value="MANNOSYL-D-GLYCERATE TRANSPORT/METABOLISM SYSTEM REPRESSOR MNGR-RELATED"/>
    <property type="match status" value="1"/>
</dbReference>
<evidence type="ECO:0000256" key="3">
    <source>
        <dbReference type="ARBA" id="ARBA00023163"/>
    </source>
</evidence>
<feature type="domain" description="HTH gntR-type" evidence="4">
    <location>
        <begin position="4"/>
        <end position="57"/>
    </location>
</feature>
<gene>
    <name evidence="5" type="ORF">B1A_02474</name>
</gene>
<dbReference type="PROSITE" id="PS50949">
    <property type="entry name" value="HTH_GNTR"/>
    <property type="match status" value="1"/>
</dbReference>
<dbReference type="CDD" id="cd07377">
    <property type="entry name" value="WHTH_GntR"/>
    <property type="match status" value="1"/>
</dbReference>
<dbReference type="InterPro" id="IPR036388">
    <property type="entry name" value="WH-like_DNA-bd_sf"/>
</dbReference>
<dbReference type="SUPFAM" id="SSF46785">
    <property type="entry name" value="Winged helix' DNA-binding domain"/>
    <property type="match status" value="1"/>
</dbReference>
<dbReference type="InterPro" id="IPR050679">
    <property type="entry name" value="Bact_HTH_transcr_reg"/>
</dbReference>
<dbReference type="SMART" id="SM00345">
    <property type="entry name" value="HTH_GNTR"/>
    <property type="match status" value="1"/>
</dbReference>
<dbReference type="PRINTS" id="PR00035">
    <property type="entry name" value="HTHGNTR"/>
</dbReference>
<dbReference type="GO" id="GO:0003700">
    <property type="term" value="F:DNA-binding transcription factor activity"/>
    <property type="evidence" value="ECO:0007669"/>
    <property type="project" value="InterPro"/>
</dbReference>
<dbReference type="PANTHER" id="PTHR44846:SF1">
    <property type="entry name" value="MANNOSYL-D-GLYCERATE TRANSPORT_METABOLISM SYSTEM REPRESSOR MNGR-RELATED"/>
    <property type="match status" value="1"/>
</dbReference>
<organism evidence="5">
    <name type="scientific">mine drainage metagenome</name>
    <dbReference type="NCBI Taxonomy" id="410659"/>
    <lineage>
        <taxon>unclassified sequences</taxon>
        <taxon>metagenomes</taxon>
        <taxon>ecological metagenomes</taxon>
    </lineage>
</organism>
<reference evidence="5" key="1">
    <citation type="submission" date="2013-08" db="EMBL/GenBank/DDBJ databases">
        <authorList>
            <person name="Mendez C."/>
            <person name="Richter M."/>
            <person name="Ferrer M."/>
            <person name="Sanchez J."/>
        </authorList>
    </citation>
    <scope>NUCLEOTIDE SEQUENCE</scope>
</reference>
<keyword evidence="3" id="KW-0804">Transcription</keyword>
<protein>
    <submittedName>
        <fullName evidence="5">Transcriptional regulator, histidine utilization repressor, GntR family</fullName>
    </submittedName>
</protein>
<dbReference type="Pfam" id="PF00392">
    <property type="entry name" value="GntR"/>
    <property type="match status" value="1"/>
</dbReference>
<evidence type="ECO:0000313" key="5">
    <source>
        <dbReference type="EMBL" id="EQD78033.1"/>
    </source>
</evidence>
<dbReference type="GO" id="GO:0045892">
    <property type="term" value="P:negative regulation of DNA-templated transcription"/>
    <property type="evidence" value="ECO:0007669"/>
    <property type="project" value="TreeGrafter"/>
</dbReference>
<keyword evidence="1" id="KW-0805">Transcription regulation</keyword>
<proteinExistence type="predicted"/>
<evidence type="ECO:0000259" key="4">
    <source>
        <dbReference type="PROSITE" id="PS50949"/>
    </source>
</evidence>
<dbReference type="InterPro" id="IPR000524">
    <property type="entry name" value="Tscrpt_reg_HTH_GntR"/>
</dbReference>
<dbReference type="AlphaFoldDB" id="T1CA35"/>
<reference evidence="5" key="2">
    <citation type="journal article" date="2014" name="ISME J.">
        <title>Microbial stratification in low pH oxic and suboxic macroscopic growths along an acid mine drainage.</title>
        <authorList>
            <person name="Mendez-Garcia C."/>
            <person name="Mesa V."/>
            <person name="Sprenger R.R."/>
            <person name="Richter M."/>
            <person name="Diez M.S."/>
            <person name="Solano J."/>
            <person name="Bargiela R."/>
            <person name="Golyshina O.V."/>
            <person name="Manteca A."/>
            <person name="Ramos J.L."/>
            <person name="Gallego J.R."/>
            <person name="Llorente I."/>
            <person name="Martins Dos Santos V.A."/>
            <person name="Jensen O.N."/>
            <person name="Pelaez A.I."/>
            <person name="Sanchez J."/>
            <person name="Ferrer M."/>
        </authorList>
    </citation>
    <scope>NUCLEOTIDE SEQUENCE</scope>
</reference>
<sequence>MTAKPEYQRIIDFIVSKIESGGFKAGDKIPSENELAQEFDVARMTANRAIKELVHRG</sequence>
<name>T1CA35_9ZZZZ</name>
<keyword evidence="2" id="KW-0238">DNA-binding</keyword>
<comment type="caution">
    <text evidence="5">The sequence shown here is derived from an EMBL/GenBank/DDBJ whole genome shotgun (WGS) entry which is preliminary data.</text>
</comment>
<dbReference type="GO" id="GO:0003677">
    <property type="term" value="F:DNA binding"/>
    <property type="evidence" value="ECO:0007669"/>
    <property type="project" value="UniProtKB-KW"/>
</dbReference>
<dbReference type="InterPro" id="IPR036390">
    <property type="entry name" value="WH_DNA-bd_sf"/>
</dbReference>
<feature type="non-terminal residue" evidence="5">
    <location>
        <position position="57"/>
    </location>
</feature>
<evidence type="ECO:0000256" key="1">
    <source>
        <dbReference type="ARBA" id="ARBA00023015"/>
    </source>
</evidence>
<dbReference type="EMBL" id="AUZX01001838">
    <property type="protein sequence ID" value="EQD78033.1"/>
    <property type="molecule type" value="Genomic_DNA"/>
</dbReference>
<dbReference type="Gene3D" id="1.10.10.10">
    <property type="entry name" value="Winged helix-like DNA-binding domain superfamily/Winged helix DNA-binding domain"/>
    <property type="match status" value="1"/>
</dbReference>
<accession>T1CA35</accession>
<evidence type="ECO:0000256" key="2">
    <source>
        <dbReference type="ARBA" id="ARBA00023125"/>
    </source>
</evidence>